<sequence>MLHACEASVMNQSTNQTKLMVKRTQNRSETTLVVILGFFIVCFTGSIFAIHKKLGFLPNQRLLDKLKTPVAFEEARSVKREGILLGGSQIAASPTITTSTEKKNCECISCEEDELCGGLWKAERFPPLIASAKKHRNLEQDLKTRRLHVIVSHCESDLEWLHSYTEGFNIASLHIVSKCNKNVSVDPGLNAMIETYENVGRCDHTYAYYLSQVLDSKLTSFDDDDRSIVVFLKDKDYTEDYPFHQSLNFTKLLTLAASKNGFGCVRAIKEHDYAFSAYHEMEKLALFKMKDYKIGDSKYDRDPDETLSVFNSPDFNNLGSYLIGLMSGLTDDFQQEVVPVCYTGYFAASLGNIKKQKKEVWNRAAKFLSRADNIAEGHFMERLWAMLLSTPLESYQIKALKNCASKVVSREESWPGRLLKAVSEECDGEATAKKFREAISKVGQRYALSHEIDVESGSEWRQDWWEDLPEEIQEALLFLGWDKALWNLQPYE</sequence>
<gene>
    <name evidence="2" type="ORF">DBRI00130_LOCUS18553</name>
</gene>
<reference evidence="2" key="1">
    <citation type="submission" date="2021-01" db="EMBL/GenBank/DDBJ databases">
        <authorList>
            <person name="Corre E."/>
            <person name="Pelletier E."/>
            <person name="Niang G."/>
            <person name="Scheremetjew M."/>
            <person name="Finn R."/>
            <person name="Kale V."/>
            <person name="Holt S."/>
            <person name="Cochrane G."/>
            <person name="Meng A."/>
            <person name="Brown T."/>
            <person name="Cohen L."/>
        </authorList>
    </citation>
    <scope>NUCLEOTIDE SEQUENCE</scope>
    <source>
        <strain evidence="2">GSO104</strain>
    </source>
</reference>
<keyword evidence="1" id="KW-0472">Membrane</keyword>
<keyword evidence="1" id="KW-1133">Transmembrane helix</keyword>
<name>A0A7S4RGZ1_9STRA</name>
<evidence type="ECO:0000256" key="1">
    <source>
        <dbReference type="SAM" id="Phobius"/>
    </source>
</evidence>
<accession>A0A7S4RGZ1</accession>
<dbReference type="AlphaFoldDB" id="A0A7S4RGZ1"/>
<dbReference type="EMBL" id="HBNS01023471">
    <property type="protein sequence ID" value="CAE4614171.1"/>
    <property type="molecule type" value="Transcribed_RNA"/>
</dbReference>
<proteinExistence type="predicted"/>
<evidence type="ECO:0000313" key="2">
    <source>
        <dbReference type="EMBL" id="CAE4614171.1"/>
    </source>
</evidence>
<keyword evidence="1" id="KW-0812">Transmembrane</keyword>
<protein>
    <submittedName>
        <fullName evidence="2">Uncharacterized protein</fullName>
    </submittedName>
</protein>
<feature type="transmembrane region" description="Helical" evidence="1">
    <location>
        <begin position="30"/>
        <end position="50"/>
    </location>
</feature>
<organism evidence="2">
    <name type="scientific">Ditylum brightwellii</name>
    <dbReference type="NCBI Taxonomy" id="49249"/>
    <lineage>
        <taxon>Eukaryota</taxon>
        <taxon>Sar</taxon>
        <taxon>Stramenopiles</taxon>
        <taxon>Ochrophyta</taxon>
        <taxon>Bacillariophyta</taxon>
        <taxon>Mediophyceae</taxon>
        <taxon>Lithodesmiophycidae</taxon>
        <taxon>Lithodesmiales</taxon>
        <taxon>Lithodesmiaceae</taxon>
        <taxon>Ditylum</taxon>
    </lineage>
</organism>